<gene>
    <name evidence="1" type="ORF">FRZ44_26330</name>
</gene>
<organism evidence="1 2">
    <name type="scientific">Hypericibacter terrae</name>
    <dbReference type="NCBI Taxonomy" id="2602015"/>
    <lineage>
        <taxon>Bacteria</taxon>
        <taxon>Pseudomonadati</taxon>
        <taxon>Pseudomonadota</taxon>
        <taxon>Alphaproteobacteria</taxon>
        <taxon>Rhodospirillales</taxon>
        <taxon>Dongiaceae</taxon>
        <taxon>Hypericibacter</taxon>
    </lineage>
</organism>
<protein>
    <submittedName>
        <fullName evidence="1">Uncharacterized protein</fullName>
    </submittedName>
</protein>
<dbReference type="AlphaFoldDB" id="A0A5J6MLI2"/>
<name>A0A5J6MLI2_9PROT</name>
<evidence type="ECO:0000313" key="1">
    <source>
        <dbReference type="EMBL" id="QEX17335.1"/>
    </source>
</evidence>
<dbReference type="Proteomes" id="UP000326202">
    <property type="component" value="Chromosome"/>
</dbReference>
<sequence>MSPLRHASRALADALPRPGMTAFALIALVLGACSTPSPPKPAMVAIGANGNYGYSEVMLEADRYQVSYLTPRLKVSASRSDRDADIVAAKTKAHDLAFWRAAQLGREKGFAALKLVDEHTDTDVNTNVQRSYQPGFYGYGFYGYGYRRYPGGFGPVPWFPGDYPYDYYGPGDYYERTTTSMRVNSRLEVKFFKTSADQAQSIDAVMDDMAKKYGQATYP</sequence>
<evidence type="ECO:0000313" key="2">
    <source>
        <dbReference type="Proteomes" id="UP000326202"/>
    </source>
</evidence>
<reference evidence="1 2" key="1">
    <citation type="submission" date="2019-08" db="EMBL/GenBank/DDBJ databases">
        <title>Hyperibacter terrae gen. nov., sp. nov. and Hyperibacter viscosus sp. nov., two new members in the family Rhodospirillaceae isolated from the rhizosphere of Hypericum perforatum.</title>
        <authorList>
            <person name="Noviana Z."/>
        </authorList>
    </citation>
    <scope>NUCLEOTIDE SEQUENCE [LARGE SCALE GENOMIC DNA]</scope>
    <source>
        <strain evidence="1 2">R5913</strain>
    </source>
</reference>
<accession>A0A5J6MLI2</accession>
<dbReference type="EMBL" id="CP042906">
    <property type="protein sequence ID" value="QEX17335.1"/>
    <property type="molecule type" value="Genomic_DNA"/>
</dbReference>
<keyword evidence="2" id="KW-1185">Reference proteome</keyword>
<dbReference type="RefSeq" id="WP_151177604.1">
    <property type="nucleotide sequence ID" value="NZ_CP042906.1"/>
</dbReference>
<proteinExistence type="predicted"/>
<dbReference type="PROSITE" id="PS51257">
    <property type="entry name" value="PROKAR_LIPOPROTEIN"/>
    <property type="match status" value="1"/>
</dbReference>
<dbReference type="KEGG" id="htq:FRZ44_26330"/>
<dbReference type="NCBIfam" id="NF047637">
    <property type="entry name" value="lipo_CC0125"/>
    <property type="match status" value="1"/>
</dbReference>
<dbReference type="OrthoDB" id="7349914at2"/>